<proteinExistence type="predicted"/>
<dbReference type="EnsemblPlants" id="AVESA.00010b.r2.1DG0159120.1">
    <property type="protein sequence ID" value="AVESA.00010b.r2.1DG0159120.1.CDS"/>
    <property type="gene ID" value="AVESA.00010b.r2.1DG0159120"/>
</dbReference>
<organism evidence="1 2">
    <name type="scientific">Avena sativa</name>
    <name type="common">Oat</name>
    <dbReference type="NCBI Taxonomy" id="4498"/>
    <lineage>
        <taxon>Eukaryota</taxon>
        <taxon>Viridiplantae</taxon>
        <taxon>Streptophyta</taxon>
        <taxon>Embryophyta</taxon>
        <taxon>Tracheophyta</taxon>
        <taxon>Spermatophyta</taxon>
        <taxon>Magnoliopsida</taxon>
        <taxon>Liliopsida</taxon>
        <taxon>Poales</taxon>
        <taxon>Poaceae</taxon>
        <taxon>BOP clade</taxon>
        <taxon>Pooideae</taxon>
        <taxon>Poodae</taxon>
        <taxon>Poeae</taxon>
        <taxon>Poeae Chloroplast Group 1 (Aveneae type)</taxon>
        <taxon>Aveninae</taxon>
        <taxon>Avena</taxon>
    </lineage>
</organism>
<name>A0ACD5U0I9_AVESA</name>
<reference evidence="1" key="1">
    <citation type="submission" date="2021-05" db="EMBL/GenBank/DDBJ databases">
        <authorList>
            <person name="Scholz U."/>
            <person name="Mascher M."/>
            <person name="Fiebig A."/>
        </authorList>
    </citation>
    <scope>NUCLEOTIDE SEQUENCE [LARGE SCALE GENOMIC DNA]</scope>
</reference>
<keyword evidence="2" id="KW-1185">Reference proteome</keyword>
<evidence type="ECO:0000313" key="2">
    <source>
        <dbReference type="Proteomes" id="UP001732700"/>
    </source>
</evidence>
<reference evidence="1" key="2">
    <citation type="submission" date="2025-09" db="UniProtKB">
        <authorList>
            <consortium name="EnsemblPlants"/>
        </authorList>
    </citation>
    <scope>IDENTIFICATION</scope>
</reference>
<evidence type="ECO:0000313" key="1">
    <source>
        <dbReference type="EnsemblPlants" id="AVESA.00010b.r2.1DG0159120.1.CDS"/>
    </source>
</evidence>
<accession>A0ACD5U0I9</accession>
<sequence length="1057" mass="120312">MEATAVSVGKAVINGTLSYAMSKAAEEIALQFGVKRDVDFITDELQMMQSFLEMADEDNGRNKVFITWVKQIRDLAYKVEDSLMDFGLHSEKKPFWGCIPHSPCDRRRIAKEVKELRAKVEDVSNRNLRYQLVKGDKGSPGSKPTAAEKQANIASAAMIGINESTVTLEQEKSEVNLYQLITSEEEDRRVIAIWGTSGDHGKTSAIQEVYDDPKVLEKFGFCAWVRLMYPFNPQVFLRSLVRQFYENSHDEVGKQESETSVGANVLAKMEKMDQSDLIRVFNAQLCRSSYLIVINDLSTIEEWQCIKMYFPNNKKQSRIIVLTQSVETASLCTEKPYQVSELKQLSCDQTIYLFHKKAVHASCSVQPISDVNKVTTTKVESMPISEIQPEDEGPKNSDEEKVSNSTAINKFNGSRTLTGRETEKSIVIKLVGQPDNTQGCKVISVWGMGGMGKTTLVRSVYRSQELAIWKHAWATALRPFNPEVLIRDLALQLQKSIKEDITEATSTREQNKNISLMKMQELKVELAWLLKTQKCLVVLDDISSTSEWDLVKGCLNNAGRIIITTREQNIAEHCSTDTMSYNLKRLQDEAALDLFKKKVSKGNKKFNFVPAMMKQAKIILKKCDGLPLAISTIGGFLATKPKTATEWRMMNDRISAELEINPELRTIRTVLMRSLDGLPYYLKSAFLYLSIFQEDQKIKLGRLVRRWIAEGYSRDLHGISAEQLGRRYFDELLDRSMILPGEEVNNLNGKISSCQLHDIIREICISKAREENLVFTLEEGCCLSITQGPVRHLVIGSNWKRDEDALPSVLDLSHVRSLTVFGEWGSFFISENMRFLRVLDLEDTIELRDHHLDPVGQLHHLKYLSLRGCINIFCLPNSLGNLRHLQTLEVRGTLILELPTTITNLVKLQNLRAPDYFDVRRNAKGEDSILNEYYRYVRPQHFSRFMYRGYLLLRPQILGSGLNRHHVLNMCRFDLKVINYGAKIPRGIGQLKALHTLSGANVTWDEGNSTLKQLKELTELRKLGVVGISSKNRMEFWSAIAGHYHLRSLSVREREII</sequence>
<dbReference type="Proteomes" id="UP001732700">
    <property type="component" value="Chromosome 1D"/>
</dbReference>
<protein>
    <submittedName>
        <fullName evidence="1">Uncharacterized protein</fullName>
    </submittedName>
</protein>